<feature type="non-terminal residue" evidence="1">
    <location>
        <position position="89"/>
    </location>
</feature>
<dbReference type="EMBL" id="KL142435">
    <property type="protein sequence ID" value="KDR65703.1"/>
    <property type="molecule type" value="Genomic_DNA"/>
</dbReference>
<dbReference type="HOGENOM" id="CLU_176678_0_0_1"/>
<name>A0A067SG13_GALM3</name>
<sequence length="89" mass="10710">MEIGSPMASLYLLGNPDHYTQHKFIKFYWRLYVRKVRDAWGDNDKEESPEKVVLDKNLGDYVGLSKVDDYIYRPNIHKNITLYEWIRRS</sequence>
<accession>A0A067SG13</accession>
<dbReference type="Proteomes" id="UP000027222">
    <property type="component" value="Unassembled WGS sequence"/>
</dbReference>
<dbReference type="OrthoDB" id="3259294at2759"/>
<dbReference type="STRING" id="685588.A0A067SG13"/>
<proteinExistence type="predicted"/>
<keyword evidence="2" id="KW-1185">Reference proteome</keyword>
<evidence type="ECO:0000313" key="1">
    <source>
        <dbReference type="EMBL" id="KDR65703.1"/>
    </source>
</evidence>
<reference evidence="2" key="1">
    <citation type="journal article" date="2014" name="Proc. Natl. Acad. Sci. U.S.A.">
        <title>Extensive sampling of basidiomycete genomes demonstrates inadequacy of the white-rot/brown-rot paradigm for wood decay fungi.</title>
        <authorList>
            <person name="Riley R."/>
            <person name="Salamov A.A."/>
            <person name="Brown D.W."/>
            <person name="Nagy L.G."/>
            <person name="Floudas D."/>
            <person name="Held B.W."/>
            <person name="Levasseur A."/>
            <person name="Lombard V."/>
            <person name="Morin E."/>
            <person name="Otillar R."/>
            <person name="Lindquist E.A."/>
            <person name="Sun H."/>
            <person name="LaButti K.M."/>
            <person name="Schmutz J."/>
            <person name="Jabbour D."/>
            <person name="Luo H."/>
            <person name="Baker S.E."/>
            <person name="Pisabarro A.G."/>
            <person name="Walton J.D."/>
            <person name="Blanchette R.A."/>
            <person name="Henrissat B."/>
            <person name="Martin F."/>
            <person name="Cullen D."/>
            <person name="Hibbett D.S."/>
            <person name="Grigoriev I.V."/>
        </authorList>
    </citation>
    <scope>NUCLEOTIDE SEQUENCE [LARGE SCALE GENOMIC DNA]</scope>
    <source>
        <strain evidence="2">CBS 339.88</strain>
    </source>
</reference>
<evidence type="ECO:0000313" key="2">
    <source>
        <dbReference type="Proteomes" id="UP000027222"/>
    </source>
</evidence>
<gene>
    <name evidence="1" type="ORF">GALMADRAFT_43449</name>
</gene>
<protein>
    <submittedName>
        <fullName evidence="1">Uncharacterized protein</fullName>
    </submittedName>
</protein>
<organism evidence="1 2">
    <name type="scientific">Galerina marginata (strain CBS 339.88)</name>
    <dbReference type="NCBI Taxonomy" id="685588"/>
    <lineage>
        <taxon>Eukaryota</taxon>
        <taxon>Fungi</taxon>
        <taxon>Dikarya</taxon>
        <taxon>Basidiomycota</taxon>
        <taxon>Agaricomycotina</taxon>
        <taxon>Agaricomycetes</taxon>
        <taxon>Agaricomycetidae</taxon>
        <taxon>Agaricales</taxon>
        <taxon>Agaricineae</taxon>
        <taxon>Strophariaceae</taxon>
        <taxon>Galerina</taxon>
    </lineage>
</organism>
<dbReference type="AlphaFoldDB" id="A0A067SG13"/>